<proteinExistence type="inferred from homology"/>
<name>A0A9P6J2T6_MORAP</name>
<keyword evidence="2" id="KW-0436">Ligase</keyword>
<evidence type="ECO:0000256" key="2">
    <source>
        <dbReference type="ARBA" id="ARBA00022598"/>
    </source>
</evidence>
<accession>A0A9P6J2T6</accession>
<feature type="non-terminal residue" evidence="6">
    <location>
        <position position="1"/>
    </location>
</feature>
<evidence type="ECO:0000256" key="3">
    <source>
        <dbReference type="ARBA" id="ARBA00022741"/>
    </source>
</evidence>
<dbReference type="InterPro" id="IPR025110">
    <property type="entry name" value="AMP-bd_C"/>
</dbReference>
<dbReference type="Pfam" id="PF13193">
    <property type="entry name" value="AMP-binding_C"/>
    <property type="match status" value="1"/>
</dbReference>
<dbReference type="GO" id="GO:0004467">
    <property type="term" value="F:long-chain fatty acid-CoA ligase activity"/>
    <property type="evidence" value="ECO:0007669"/>
    <property type="project" value="TreeGrafter"/>
</dbReference>
<protein>
    <recommendedName>
        <fullName evidence="5">AMP-binding enzyme C-terminal domain-containing protein</fullName>
    </recommendedName>
</protein>
<dbReference type="EMBL" id="JAAAHY010000654">
    <property type="protein sequence ID" value="KAF9959874.1"/>
    <property type="molecule type" value="Genomic_DNA"/>
</dbReference>
<dbReference type="GO" id="GO:0005886">
    <property type="term" value="C:plasma membrane"/>
    <property type="evidence" value="ECO:0007669"/>
    <property type="project" value="TreeGrafter"/>
</dbReference>
<evidence type="ECO:0000256" key="1">
    <source>
        <dbReference type="ARBA" id="ARBA00006432"/>
    </source>
</evidence>
<keyword evidence="7" id="KW-1185">Reference proteome</keyword>
<dbReference type="OrthoDB" id="10253869at2759"/>
<dbReference type="AlphaFoldDB" id="A0A9P6J2T6"/>
<dbReference type="Proteomes" id="UP000738359">
    <property type="component" value="Unassembled WGS sequence"/>
</dbReference>
<dbReference type="GO" id="GO:0005524">
    <property type="term" value="F:ATP binding"/>
    <property type="evidence" value="ECO:0007669"/>
    <property type="project" value="UniProtKB-KW"/>
</dbReference>
<comment type="similarity">
    <text evidence="1">Belongs to the ATP-dependent AMP-binding enzyme family.</text>
</comment>
<sequence>IADTIGRIAGVTSCTVYGVSVPGMDGRAGMATLVLQDSIVQVAGEGRASCQVDGAALEAFLRELSKDMVKKLPAYAIPRFLRIAEQELETTGTFKNKKVELKKEGFDLSKVKERLYWWTPKGEYAPFGVTENELIVAGRARL</sequence>
<dbReference type="GO" id="GO:0005324">
    <property type="term" value="F:long-chain fatty acid transmembrane transporter activity"/>
    <property type="evidence" value="ECO:0007669"/>
    <property type="project" value="TreeGrafter"/>
</dbReference>
<keyword evidence="3" id="KW-0547">Nucleotide-binding</keyword>
<reference evidence="6" key="1">
    <citation type="journal article" date="2020" name="Fungal Divers.">
        <title>Resolving the Mortierellaceae phylogeny through synthesis of multi-gene phylogenetics and phylogenomics.</title>
        <authorList>
            <person name="Vandepol N."/>
            <person name="Liber J."/>
            <person name="Desiro A."/>
            <person name="Na H."/>
            <person name="Kennedy M."/>
            <person name="Barry K."/>
            <person name="Grigoriev I.V."/>
            <person name="Miller A.N."/>
            <person name="O'Donnell K."/>
            <person name="Stajich J.E."/>
            <person name="Bonito G."/>
        </authorList>
    </citation>
    <scope>NUCLEOTIDE SEQUENCE</scope>
    <source>
        <strain evidence="6">CK1249</strain>
    </source>
</reference>
<feature type="domain" description="AMP-binding enzyme C-terminal" evidence="5">
    <location>
        <begin position="5"/>
        <end position="95"/>
    </location>
</feature>
<comment type="caution">
    <text evidence="6">The sequence shown here is derived from an EMBL/GenBank/DDBJ whole genome shotgun (WGS) entry which is preliminary data.</text>
</comment>
<gene>
    <name evidence="6" type="ORF">BGZ70_008743</name>
</gene>
<organism evidence="6 7">
    <name type="scientific">Mortierella alpina</name>
    <name type="common">Oleaginous fungus</name>
    <name type="synonym">Mortierella renispora</name>
    <dbReference type="NCBI Taxonomy" id="64518"/>
    <lineage>
        <taxon>Eukaryota</taxon>
        <taxon>Fungi</taxon>
        <taxon>Fungi incertae sedis</taxon>
        <taxon>Mucoromycota</taxon>
        <taxon>Mortierellomycotina</taxon>
        <taxon>Mortierellomycetes</taxon>
        <taxon>Mortierellales</taxon>
        <taxon>Mortierellaceae</taxon>
        <taxon>Mortierella</taxon>
    </lineage>
</organism>
<dbReference type="PANTHER" id="PTHR43107:SF15">
    <property type="entry name" value="FATTY ACID TRANSPORT PROTEIN 3, ISOFORM A"/>
    <property type="match status" value="1"/>
</dbReference>
<dbReference type="PANTHER" id="PTHR43107">
    <property type="entry name" value="LONG-CHAIN FATTY ACID TRANSPORT PROTEIN"/>
    <property type="match status" value="1"/>
</dbReference>
<evidence type="ECO:0000259" key="5">
    <source>
        <dbReference type="Pfam" id="PF13193"/>
    </source>
</evidence>
<evidence type="ECO:0000256" key="4">
    <source>
        <dbReference type="ARBA" id="ARBA00022840"/>
    </source>
</evidence>
<dbReference type="SUPFAM" id="SSF56801">
    <property type="entry name" value="Acetyl-CoA synthetase-like"/>
    <property type="match status" value="1"/>
</dbReference>
<evidence type="ECO:0000313" key="6">
    <source>
        <dbReference type="EMBL" id="KAF9959874.1"/>
    </source>
</evidence>
<keyword evidence="4" id="KW-0067">ATP-binding</keyword>
<evidence type="ECO:0000313" key="7">
    <source>
        <dbReference type="Proteomes" id="UP000738359"/>
    </source>
</evidence>
<dbReference type="GO" id="GO:0044539">
    <property type="term" value="P:long-chain fatty acid import into cell"/>
    <property type="evidence" value="ECO:0007669"/>
    <property type="project" value="TreeGrafter"/>
</dbReference>